<dbReference type="Pfam" id="PF03446">
    <property type="entry name" value="NAD_binding_2"/>
    <property type="match status" value="1"/>
</dbReference>
<feature type="domain" description="6-phosphogluconate dehydrogenase NADP-binding" evidence="1">
    <location>
        <begin position="5"/>
        <end position="149"/>
    </location>
</feature>
<dbReference type="AlphaFoldDB" id="A0A4Y7WHC1"/>
<comment type="caution">
    <text evidence="2">The sequence shown here is derived from an EMBL/GenBank/DDBJ whole genome shotgun (WGS) entry which is preliminary data.</text>
</comment>
<dbReference type="RefSeq" id="WP_055736944.1">
    <property type="nucleotide sequence ID" value="NZ_LDIM01000005.1"/>
</dbReference>
<dbReference type="Proteomes" id="UP000298210">
    <property type="component" value="Unassembled WGS sequence"/>
</dbReference>
<dbReference type="SUPFAM" id="SSF51735">
    <property type="entry name" value="NAD(P)-binding Rossmann-fold domains"/>
    <property type="match status" value="1"/>
</dbReference>
<dbReference type="InterPro" id="IPR036291">
    <property type="entry name" value="NAD(P)-bd_dom_sf"/>
</dbReference>
<dbReference type="Gene3D" id="3.40.50.720">
    <property type="entry name" value="NAD(P)-binding Rossmann-like Domain"/>
    <property type="match status" value="1"/>
</dbReference>
<dbReference type="EMBL" id="SNUX01000003">
    <property type="protein sequence ID" value="TES47654.1"/>
    <property type="molecule type" value="Genomic_DNA"/>
</dbReference>
<sequence>MEKQRIAIIGAGRMGKAIATQVHSHFQLTLLNRGSKQGQELAAYLNVAYSTDFRCLNAMNLILCCVPQDATASVLNSIAQHASPNTIIMNCSTKAWIDKEIKQAYSKLHFVEAKIIGHATSIEAGKQAAIVADATSKSVQEGVSSLFCPFATVLFEHPAVVEKVNQIATQIGIRAAVTLEQEVEREKLPPFIKEVLIDNVCAGVMSAYVRNDLGHFAKQIVADLQERKDTNERNL</sequence>
<evidence type="ECO:0000259" key="1">
    <source>
        <dbReference type="Pfam" id="PF03446"/>
    </source>
</evidence>
<gene>
    <name evidence="2" type="ORF">E2L03_10815</name>
</gene>
<evidence type="ECO:0000313" key="2">
    <source>
        <dbReference type="EMBL" id="TES47654.1"/>
    </source>
</evidence>
<dbReference type="GO" id="GO:0050661">
    <property type="term" value="F:NADP binding"/>
    <property type="evidence" value="ECO:0007669"/>
    <property type="project" value="InterPro"/>
</dbReference>
<protein>
    <recommendedName>
        <fullName evidence="1">6-phosphogluconate dehydrogenase NADP-binding domain-containing protein</fullName>
    </recommendedName>
</protein>
<name>A0A4Y7WHC1_9BACI</name>
<proteinExistence type="predicted"/>
<reference evidence="2 3" key="1">
    <citation type="submission" date="2019-03" db="EMBL/GenBank/DDBJ databases">
        <authorList>
            <person name="Liu G."/>
        </authorList>
    </citation>
    <scope>NUCLEOTIDE SEQUENCE [LARGE SCALE GENOMIC DNA]</scope>
    <source>
        <strain evidence="2 3">DSM 19099</strain>
    </source>
</reference>
<evidence type="ECO:0000313" key="3">
    <source>
        <dbReference type="Proteomes" id="UP000298210"/>
    </source>
</evidence>
<dbReference type="InterPro" id="IPR006115">
    <property type="entry name" value="6PGDH_NADP-bd"/>
</dbReference>
<organism evidence="2 3">
    <name type="scientific">Shouchella lehensis</name>
    <dbReference type="NCBI Taxonomy" id="300825"/>
    <lineage>
        <taxon>Bacteria</taxon>
        <taxon>Bacillati</taxon>
        <taxon>Bacillota</taxon>
        <taxon>Bacilli</taxon>
        <taxon>Bacillales</taxon>
        <taxon>Bacillaceae</taxon>
        <taxon>Shouchella</taxon>
    </lineage>
</organism>
<accession>A0A4Y7WHC1</accession>